<organism evidence="1 2">
    <name type="scientific">Acrobeloides nanus</name>
    <dbReference type="NCBI Taxonomy" id="290746"/>
    <lineage>
        <taxon>Eukaryota</taxon>
        <taxon>Metazoa</taxon>
        <taxon>Ecdysozoa</taxon>
        <taxon>Nematoda</taxon>
        <taxon>Chromadorea</taxon>
        <taxon>Rhabditida</taxon>
        <taxon>Tylenchina</taxon>
        <taxon>Cephalobomorpha</taxon>
        <taxon>Cephaloboidea</taxon>
        <taxon>Cephalobidae</taxon>
        <taxon>Acrobeloides</taxon>
    </lineage>
</organism>
<keyword evidence="1" id="KW-1185">Reference proteome</keyword>
<protein>
    <submittedName>
        <fullName evidence="2">Uncharacterized protein</fullName>
    </submittedName>
</protein>
<dbReference type="AlphaFoldDB" id="A0A914C3H5"/>
<sequence>MDLANYCAHSFFHVGSHLLRIPLYNPSVQPFFKCNTPGYRRTAFRLTTSTASRHPSRSYCRYNSPYANTRIWLCNIDISSKSVLFINNKCCADNKYIAVANVLLYFDGEVDHAAEESEIS</sequence>
<dbReference type="Proteomes" id="UP000887540">
    <property type="component" value="Unplaced"/>
</dbReference>
<dbReference type="WBParaSite" id="ACRNAN_Path_201.g739.t1">
    <property type="protein sequence ID" value="ACRNAN_Path_201.g739.t1"/>
    <property type="gene ID" value="ACRNAN_Path_201.g739"/>
</dbReference>
<accession>A0A914C3H5</accession>
<evidence type="ECO:0000313" key="1">
    <source>
        <dbReference type="Proteomes" id="UP000887540"/>
    </source>
</evidence>
<reference evidence="2" key="1">
    <citation type="submission" date="2022-11" db="UniProtKB">
        <authorList>
            <consortium name="WormBaseParasite"/>
        </authorList>
    </citation>
    <scope>IDENTIFICATION</scope>
</reference>
<proteinExistence type="predicted"/>
<evidence type="ECO:0000313" key="2">
    <source>
        <dbReference type="WBParaSite" id="ACRNAN_Path_201.g739.t1"/>
    </source>
</evidence>
<name>A0A914C3H5_9BILA</name>